<gene>
    <name evidence="2" type="ORF">FEM03_19045</name>
</gene>
<dbReference type="CDD" id="cd04301">
    <property type="entry name" value="NAT_SF"/>
    <property type="match status" value="1"/>
</dbReference>
<proteinExistence type="predicted"/>
<reference evidence="2 3" key="1">
    <citation type="submission" date="2019-05" db="EMBL/GenBank/DDBJ databases">
        <title>Verrucobacter flavum gen. nov., sp. nov. a new member of the family Verrucomicrobiaceae.</title>
        <authorList>
            <person name="Szuroczki S."/>
            <person name="Abbaszade G."/>
            <person name="Szabo A."/>
            <person name="Felfoldi T."/>
            <person name="Schumann P."/>
            <person name="Boka K."/>
            <person name="Keki Z."/>
            <person name="Toumi M."/>
            <person name="Toth E."/>
        </authorList>
    </citation>
    <scope>NUCLEOTIDE SEQUENCE [LARGE SCALE GENOMIC DNA]</scope>
    <source>
        <strain evidence="2 3">MG-N-17</strain>
    </source>
</reference>
<dbReference type="AlphaFoldDB" id="A0A5R8KA66"/>
<name>A0A5R8KA66_9BACT</name>
<dbReference type="Proteomes" id="UP000306196">
    <property type="component" value="Unassembled WGS sequence"/>
</dbReference>
<comment type="caution">
    <text evidence="2">The sequence shown here is derived from an EMBL/GenBank/DDBJ whole genome shotgun (WGS) entry which is preliminary data.</text>
</comment>
<dbReference type="EMBL" id="VAUV01000015">
    <property type="protein sequence ID" value="TLD69198.1"/>
    <property type="molecule type" value="Genomic_DNA"/>
</dbReference>
<dbReference type="InterPro" id="IPR000182">
    <property type="entry name" value="GNAT_dom"/>
</dbReference>
<evidence type="ECO:0000313" key="3">
    <source>
        <dbReference type="Proteomes" id="UP000306196"/>
    </source>
</evidence>
<dbReference type="SUPFAM" id="SSF55729">
    <property type="entry name" value="Acyl-CoA N-acyltransferases (Nat)"/>
    <property type="match status" value="1"/>
</dbReference>
<evidence type="ECO:0000313" key="2">
    <source>
        <dbReference type="EMBL" id="TLD69198.1"/>
    </source>
</evidence>
<keyword evidence="2" id="KW-0808">Transferase</keyword>
<organism evidence="2 3">
    <name type="scientific">Phragmitibacter flavus</name>
    <dbReference type="NCBI Taxonomy" id="2576071"/>
    <lineage>
        <taxon>Bacteria</taxon>
        <taxon>Pseudomonadati</taxon>
        <taxon>Verrucomicrobiota</taxon>
        <taxon>Verrucomicrobiia</taxon>
        <taxon>Verrucomicrobiales</taxon>
        <taxon>Verrucomicrobiaceae</taxon>
        <taxon>Phragmitibacter</taxon>
    </lineage>
</organism>
<dbReference type="RefSeq" id="WP_138087884.1">
    <property type="nucleotide sequence ID" value="NZ_VAUV01000015.1"/>
</dbReference>
<dbReference type="OrthoDB" id="187903at2"/>
<sequence length="201" mass="23536">MSDGSRFLELRGEELLPWLDGLGELRIAVFREYPYLYDGSLEYERDYLKVYARSEGSLVVLVTDEAGERVLGATTCLPLKDEGEEFQKPFLEKGYDVEKIGYFGESILLPELRGRGIGKEFFKRREAHAQRLGMKWTTFCAVDRAEDHPMRPKGYRPLNEFWRAQGYVQHPELQTTFVWKEMGEAEESPKMLTFWMKSWQN</sequence>
<feature type="domain" description="N-acetyltransferase" evidence="1">
    <location>
        <begin position="44"/>
        <end position="136"/>
    </location>
</feature>
<dbReference type="Pfam" id="PF00583">
    <property type="entry name" value="Acetyltransf_1"/>
    <property type="match status" value="1"/>
</dbReference>
<dbReference type="GO" id="GO:0016747">
    <property type="term" value="F:acyltransferase activity, transferring groups other than amino-acyl groups"/>
    <property type="evidence" value="ECO:0007669"/>
    <property type="project" value="InterPro"/>
</dbReference>
<keyword evidence="3" id="KW-1185">Reference proteome</keyword>
<dbReference type="InterPro" id="IPR016181">
    <property type="entry name" value="Acyl_CoA_acyltransferase"/>
</dbReference>
<dbReference type="Gene3D" id="3.40.630.30">
    <property type="match status" value="1"/>
</dbReference>
<evidence type="ECO:0000259" key="1">
    <source>
        <dbReference type="Pfam" id="PF00583"/>
    </source>
</evidence>
<accession>A0A5R8KA66</accession>
<protein>
    <submittedName>
        <fullName evidence="2">GNAT family N-acetyltransferase</fullName>
    </submittedName>
</protein>